<dbReference type="InterPro" id="IPR017896">
    <property type="entry name" value="4Fe4S_Fe-S-bd"/>
</dbReference>
<dbReference type="EMBL" id="BEXT01000001">
    <property type="protein sequence ID" value="GBC61577.1"/>
    <property type="molecule type" value="Genomic_DNA"/>
</dbReference>
<dbReference type="InterPro" id="IPR051684">
    <property type="entry name" value="Electron_Trans/Redox"/>
</dbReference>
<dbReference type="Pfam" id="PF12801">
    <property type="entry name" value="Fer4_5"/>
    <property type="match status" value="2"/>
</dbReference>
<keyword evidence="2" id="KW-0004">4Fe-4S</keyword>
<feature type="region of interest" description="Disordered" evidence="7">
    <location>
        <begin position="513"/>
        <end position="544"/>
    </location>
</feature>
<feature type="domain" description="4Fe-4S ferredoxin-type" evidence="9">
    <location>
        <begin position="335"/>
        <end position="365"/>
    </location>
</feature>
<dbReference type="PROSITE" id="PS00198">
    <property type="entry name" value="4FE4S_FER_1"/>
    <property type="match status" value="3"/>
</dbReference>
<evidence type="ECO:0000256" key="6">
    <source>
        <dbReference type="ARBA" id="ARBA00023014"/>
    </source>
</evidence>
<feature type="transmembrane region" description="Helical" evidence="8">
    <location>
        <begin position="180"/>
        <end position="197"/>
    </location>
</feature>
<evidence type="ECO:0000256" key="8">
    <source>
        <dbReference type="SAM" id="Phobius"/>
    </source>
</evidence>
<dbReference type="SUPFAM" id="SSF54862">
    <property type="entry name" value="4Fe-4S ferredoxins"/>
    <property type="match status" value="2"/>
</dbReference>
<evidence type="ECO:0000256" key="3">
    <source>
        <dbReference type="ARBA" id="ARBA00022723"/>
    </source>
</evidence>
<proteinExistence type="predicted"/>
<dbReference type="Pfam" id="PF12838">
    <property type="entry name" value="Fer4_7"/>
    <property type="match status" value="1"/>
</dbReference>
<dbReference type="CDD" id="cd16373">
    <property type="entry name" value="DMSOR_beta_like"/>
    <property type="match status" value="1"/>
</dbReference>
<evidence type="ECO:0000256" key="7">
    <source>
        <dbReference type="SAM" id="MobiDB-lite"/>
    </source>
</evidence>
<dbReference type="PANTHER" id="PTHR30176:SF3">
    <property type="entry name" value="FERREDOXIN-TYPE PROTEIN NAPH"/>
    <property type="match status" value="1"/>
</dbReference>
<dbReference type="Pfam" id="PF00037">
    <property type="entry name" value="Fer4"/>
    <property type="match status" value="1"/>
</dbReference>
<evidence type="ECO:0000259" key="9">
    <source>
        <dbReference type="PROSITE" id="PS51379"/>
    </source>
</evidence>
<keyword evidence="4" id="KW-0249">Electron transport</keyword>
<evidence type="ECO:0000256" key="2">
    <source>
        <dbReference type="ARBA" id="ARBA00022485"/>
    </source>
</evidence>
<keyword evidence="8" id="KW-0472">Membrane</keyword>
<comment type="caution">
    <text evidence="10">The sequence shown here is derived from an EMBL/GenBank/DDBJ whole genome shotgun (WGS) entry which is preliminary data.</text>
</comment>
<dbReference type="AlphaFoldDB" id="A0A401FX70"/>
<keyword evidence="3" id="KW-0479">Metal-binding</keyword>
<evidence type="ECO:0000256" key="5">
    <source>
        <dbReference type="ARBA" id="ARBA00023004"/>
    </source>
</evidence>
<dbReference type="OrthoDB" id="9808559at2"/>
<keyword evidence="5" id="KW-0408">Iron</keyword>
<gene>
    <name evidence="10" type="ORF">DENIS_2539</name>
</gene>
<dbReference type="GO" id="GO:0051539">
    <property type="term" value="F:4 iron, 4 sulfur cluster binding"/>
    <property type="evidence" value="ECO:0007669"/>
    <property type="project" value="UniProtKB-KW"/>
</dbReference>
<feature type="compositionally biased region" description="Gly residues" evidence="7">
    <location>
        <begin position="524"/>
        <end position="538"/>
    </location>
</feature>
<feature type="transmembrane region" description="Helical" evidence="8">
    <location>
        <begin position="111"/>
        <end position="135"/>
    </location>
</feature>
<dbReference type="Pfam" id="PF13237">
    <property type="entry name" value="Fer4_10"/>
    <property type="match status" value="1"/>
</dbReference>
<organism evidence="10 11">
    <name type="scientific">Desulfonema ishimotonii</name>
    <dbReference type="NCBI Taxonomy" id="45657"/>
    <lineage>
        <taxon>Bacteria</taxon>
        <taxon>Pseudomonadati</taxon>
        <taxon>Thermodesulfobacteriota</taxon>
        <taxon>Desulfobacteria</taxon>
        <taxon>Desulfobacterales</taxon>
        <taxon>Desulfococcaceae</taxon>
        <taxon>Desulfonema</taxon>
    </lineage>
</organism>
<dbReference type="Proteomes" id="UP000288096">
    <property type="component" value="Unassembled WGS sequence"/>
</dbReference>
<feature type="domain" description="4Fe-4S ferredoxin-type" evidence="9">
    <location>
        <begin position="455"/>
        <end position="486"/>
    </location>
</feature>
<dbReference type="PANTHER" id="PTHR30176">
    <property type="entry name" value="FERREDOXIN-TYPE PROTEIN NAPH"/>
    <property type="match status" value="1"/>
</dbReference>
<feature type="domain" description="4Fe-4S ferredoxin-type" evidence="9">
    <location>
        <begin position="249"/>
        <end position="279"/>
    </location>
</feature>
<reference evidence="11" key="1">
    <citation type="submission" date="2017-11" db="EMBL/GenBank/DDBJ databases">
        <authorList>
            <person name="Watanabe M."/>
            <person name="Kojima H."/>
        </authorList>
    </citation>
    <scope>NUCLEOTIDE SEQUENCE [LARGE SCALE GENOMIC DNA]</scope>
    <source>
        <strain evidence="11">Tokyo 01</strain>
    </source>
</reference>
<sequence length="544" mass="58222">MTFQRIVQALSLGLFILLPGWVAFPLVSPLPATDIFLRTDPLVLIGTMLSSRTFIMALWPAGVILLLTAVLGRFFCGCLCPMGTTVDLADRLIPARSDRPAPTLRRIRYRLLFFILGAGMMGISFVFLAAPLSLITRLYSLILYPALCFLADSGLTALTPVADRLGIPSVTYLQIGIPRFAHPWITLILFGGIFGCAKKSRRFWCRYLCPAGAIFALFSTKPMIRRQVSDACVECGQCRKACPMNAIGDNPRLTDHRECIACETCVRVCPTDAVTFSTGPARGASSFSGERRQLIRAGLSGAGAAIITATGLPFRRSDNAPGQIHPPELIRPPGALPERDFLSRCIRCGLCMRVCPTNTLQPIALASGVSAFLSPVITPRRGPCEPRCNACGQVCPTAAITPLTPAEKIWAKVGTAHVLRDKCLAWAFGRKCLVCDEVCPYNAIDLKTVPGISGAVPFVDAARCAGCGFCEHFCPVQAGAAIVVEPMEALRLAGGSYAEKGREIGLNLSITKKGKDDAQSYGGPESGTGESYGEGSGLPPGFTE</sequence>
<dbReference type="GO" id="GO:0046872">
    <property type="term" value="F:metal ion binding"/>
    <property type="evidence" value="ECO:0007669"/>
    <property type="project" value="UniProtKB-KW"/>
</dbReference>
<protein>
    <submittedName>
        <fullName evidence="10">4Fe-4S ferredoxin</fullName>
    </submittedName>
</protein>
<reference evidence="11" key="2">
    <citation type="submission" date="2019-01" db="EMBL/GenBank/DDBJ databases">
        <title>Genome sequence of Desulfonema ishimotonii strain Tokyo 01.</title>
        <authorList>
            <person name="Fukui M."/>
        </authorList>
    </citation>
    <scope>NUCLEOTIDE SEQUENCE [LARGE SCALE GENOMIC DNA]</scope>
    <source>
        <strain evidence="11">Tokyo 01</strain>
    </source>
</reference>
<keyword evidence="1" id="KW-0813">Transport</keyword>
<feature type="domain" description="4Fe-4S ferredoxin-type" evidence="9">
    <location>
        <begin position="373"/>
        <end position="405"/>
    </location>
</feature>
<dbReference type="InterPro" id="IPR017900">
    <property type="entry name" value="4Fe4S_Fe_S_CS"/>
</dbReference>
<keyword evidence="8" id="KW-1133">Transmembrane helix</keyword>
<evidence type="ECO:0000256" key="1">
    <source>
        <dbReference type="ARBA" id="ARBA00022448"/>
    </source>
</evidence>
<name>A0A401FX70_9BACT</name>
<evidence type="ECO:0000256" key="4">
    <source>
        <dbReference type="ARBA" id="ARBA00022982"/>
    </source>
</evidence>
<dbReference type="GO" id="GO:0005886">
    <property type="term" value="C:plasma membrane"/>
    <property type="evidence" value="ECO:0007669"/>
    <property type="project" value="TreeGrafter"/>
</dbReference>
<evidence type="ECO:0000313" key="11">
    <source>
        <dbReference type="Proteomes" id="UP000288096"/>
    </source>
</evidence>
<dbReference type="PROSITE" id="PS51379">
    <property type="entry name" value="4FE4S_FER_2"/>
    <property type="match status" value="5"/>
</dbReference>
<dbReference type="RefSeq" id="WP_124328847.1">
    <property type="nucleotide sequence ID" value="NZ_BEXT01000001.1"/>
</dbReference>
<accession>A0A401FX70</accession>
<feature type="domain" description="4Fe-4S ferredoxin-type" evidence="9">
    <location>
        <begin position="220"/>
        <end position="247"/>
    </location>
</feature>
<feature type="transmembrane region" description="Helical" evidence="8">
    <location>
        <begin position="53"/>
        <end position="75"/>
    </location>
</feature>
<keyword evidence="8" id="KW-0812">Transmembrane</keyword>
<dbReference type="Gene3D" id="3.30.70.20">
    <property type="match status" value="4"/>
</dbReference>
<keyword evidence="6" id="KW-0411">Iron-sulfur</keyword>
<evidence type="ECO:0000313" key="10">
    <source>
        <dbReference type="EMBL" id="GBC61577.1"/>
    </source>
</evidence>
<keyword evidence="11" id="KW-1185">Reference proteome</keyword>